<dbReference type="Proteomes" id="UP001497623">
    <property type="component" value="Unassembled WGS sequence"/>
</dbReference>
<keyword evidence="1" id="KW-0732">Signal</keyword>
<evidence type="ECO:0000256" key="1">
    <source>
        <dbReference type="SAM" id="SignalP"/>
    </source>
</evidence>
<sequence>MKHLYAFLFPILLLQLNSICGGAKTDLDEGCSVKSKQVFNFQEDSSFNVSFFISSEDQITFHVYFVDQYEYLYNDFLILKPESGEIQHTRDGEASKDNVTLKKNIPLGWNNVTFTLQNNKLELGDFYSLDADGKNVKKLSFTSKYMTDCANKTPMWKIDKPIPIIIPLIGLSNFGIRLYSDQTFNPDLILNNLPIPLSYDEELVIRKTKEPLPQNDYKIEVKKVNNEVSLYTYTKPKNCCLLMKANTKEDIKNLIVSSSEGEFFLILDPFQRILCKEDYAIGKKSHEAQEDNKKSTKLELGTEATPVLDSDCKC</sequence>
<organism evidence="2 3">
    <name type="scientific">Meganyctiphanes norvegica</name>
    <name type="common">Northern krill</name>
    <name type="synonym">Thysanopoda norvegica</name>
    <dbReference type="NCBI Taxonomy" id="48144"/>
    <lineage>
        <taxon>Eukaryota</taxon>
        <taxon>Metazoa</taxon>
        <taxon>Ecdysozoa</taxon>
        <taxon>Arthropoda</taxon>
        <taxon>Crustacea</taxon>
        <taxon>Multicrustacea</taxon>
        <taxon>Malacostraca</taxon>
        <taxon>Eumalacostraca</taxon>
        <taxon>Eucarida</taxon>
        <taxon>Euphausiacea</taxon>
        <taxon>Euphausiidae</taxon>
        <taxon>Meganyctiphanes</taxon>
    </lineage>
</organism>
<feature type="chain" id="PRO_5043562080" evidence="1">
    <location>
        <begin position="23"/>
        <end position="314"/>
    </location>
</feature>
<accession>A0AAV2RSW1</accession>
<evidence type="ECO:0000313" key="3">
    <source>
        <dbReference type="Proteomes" id="UP001497623"/>
    </source>
</evidence>
<evidence type="ECO:0000313" key="2">
    <source>
        <dbReference type="EMBL" id="CAL4136667.1"/>
    </source>
</evidence>
<feature type="non-terminal residue" evidence="2">
    <location>
        <position position="314"/>
    </location>
</feature>
<reference evidence="2 3" key="1">
    <citation type="submission" date="2024-05" db="EMBL/GenBank/DDBJ databases">
        <authorList>
            <person name="Wallberg A."/>
        </authorList>
    </citation>
    <scope>NUCLEOTIDE SEQUENCE [LARGE SCALE GENOMIC DNA]</scope>
</reference>
<name>A0AAV2RSW1_MEGNR</name>
<feature type="signal peptide" evidence="1">
    <location>
        <begin position="1"/>
        <end position="22"/>
    </location>
</feature>
<keyword evidence="3" id="KW-1185">Reference proteome</keyword>
<proteinExistence type="predicted"/>
<comment type="caution">
    <text evidence="2">The sequence shown here is derived from an EMBL/GenBank/DDBJ whole genome shotgun (WGS) entry which is preliminary data.</text>
</comment>
<protein>
    <submittedName>
        <fullName evidence="2">Uncharacterized protein</fullName>
    </submittedName>
</protein>
<dbReference type="AlphaFoldDB" id="A0AAV2RSW1"/>
<dbReference type="EMBL" id="CAXKWB010029892">
    <property type="protein sequence ID" value="CAL4136667.1"/>
    <property type="molecule type" value="Genomic_DNA"/>
</dbReference>
<gene>
    <name evidence="2" type="ORF">MNOR_LOCUS27843</name>
</gene>